<name>A0AAX2EF11_9BACI</name>
<accession>A0AAX2EF11</accession>
<evidence type="ECO:0000313" key="2">
    <source>
        <dbReference type="EMBL" id="SEN21779.1"/>
    </source>
</evidence>
<protein>
    <submittedName>
        <fullName evidence="2">SMI1 / KNR4 family (SUKH-1)</fullName>
    </submittedName>
</protein>
<dbReference type="InterPro" id="IPR037883">
    <property type="entry name" value="Knr4/Smi1-like_sf"/>
</dbReference>
<comment type="caution">
    <text evidence="2">The sequence shown here is derived from an EMBL/GenBank/DDBJ whole genome shotgun (WGS) entry which is preliminary data.</text>
</comment>
<evidence type="ECO:0000259" key="1">
    <source>
        <dbReference type="SMART" id="SM00860"/>
    </source>
</evidence>
<gene>
    <name evidence="2" type="ORF">SAMN04489762_1720</name>
</gene>
<dbReference type="Pfam" id="PF09346">
    <property type="entry name" value="SMI1_KNR4"/>
    <property type="match status" value="1"/>
</dbReference>
<dbReference type="SUPFAM" id="SSF160631">
    <property type="entry name" value="SMI1/KNR4-like"/>
    <property type="match status" value="1"/>
</dbReference>
<dbReference type="EMBL" id="FOCD01000002">
    <property type="protein sequence ID" value="SEN21779.1"/>
    <property type="molecule type" value="Genomic_DNA"/>
</dbReference>
<reference evidence="2 3" key="1">
    <citation type="submission" date="2016-10" db="EMBL/GenBank/DDBJ databases">
        <authorList>
            <person name="Varghese N."/>
            <person name="Submissions S."/>
        </authorList>
    </citation>
    <scope>NUCLEOTIDE SEQUENCE [LARGE SCALE GENOMIC DNA]</scope>
    <source>
        <strain evidence="2 3">DSM 21619</strain>
    </source>
</reference>
<evidence type="ECO:0000313" key="3">
    <source>
        <dbReference type="Proteomes" id="UP000199735"/>
    </source>
</evidence>
<dbReference type="Proteomes" id="UP000199735">
    <property type="component" value="Unassembled WGS sequence"/>
</dbReference>
<proteinExistence type="predicted"/>
<dbReference type="InterPro" id="IPR018958">
    <property type="entry name" value="Knr4/Smi1-like_dom"/>
</dbReference>
<organism evidence="2 3">
    <name type="scientific">Terribacillus saccharophilus</name>
    <dbReference type="NCBI Taxonomy" id="361277"/>
    <lineage>
        <taxon>Bacteria</taxon>
        <taxon>Bacillati</taxon>
        <taxon>Bacillota</taxon>
        <taxon>Bacilli</taxon>
        <taxon>Bacillales</taxon>
        <taxon>Bacillaceae</taxon>
        <taxon>Terribacillus</taxon>
    </lineage>
</organism>
<dbReference type="Gene3D" id="3.40.1580.10">
    <property type="entry name" value="SMI1/KNR4-like"/>
    <property type="match status" value="1"/>
</dbReference>
<dbReference type="RefSeq" id="WP_164493428.1">
    <property type="nucleotide sequence ID" value="NZ_FOCD01000002.1"/>
</dbReference>
<feature type="domain" description="Knr4/Smi1-like" evidence="1">
    <location>
        <begin position="21"/>
        <end position="152"/>
    </location>
</feature>
<dbReference type="SMART" id="SM00860">
    <property type="entry name" value="SMI1_KNR4"/>
    <property type="match status" value="1"/>
</dbReference>
<sequence>MAKNTKLWQGSEEDDYFPVLQISTSDLEAYEDKLCIKLPILYKTHLLEKNGGKPVFNAVPTRVPTTWASDHANIHLIFGLREEEGIEDTDYLIKEWNFSAKDIVIFAMSEDTAFYYFDYSSKNKYPSVKIFEPEGDLKGHLVAEDYESFIAKLYKEDYDFADDEIDAAILEEQQKWSDTKLFDKYIKEDNLDELLSGIIFYRTTEDYNWLTQKIIDLSKSKHSAVRIEAAEVLLSIVEYSIADVDSALIKQSIEIYNLDTDPDVISYMEDIKEFL</sequence>
<dbReference type="AlphaFoldDB" id="A0AAX2EF11"/>